<sequence length="542" mass="59511">MVMLDRLIVNANIYTFDEAQPRASALAIQRDQIVAVGDDSLRALASRQTQIDDLQGATVICGLTDAHIHWELTSRALREIDLFDLPSKAEAVARVAEAARQAEAGAWLIGRGWSQSQWEGGAFPTAADLDAVTPHNPVFLRARSEHAAWVNSAALREAGITPSTPDPADGVILRDESGAPTGILLEGAMSLVRRCLPVPNVAEIAAMMREAQRLAWRCGLTGIHDYDQPRAFEAFQLLYERGELGLRVVKNINDPFIEAAIRLGLRWGFGNHWLRLGGLKIFADGALGARTALMFEPYEGEPENCGVVVTDRDAMLALVTMASRAGFPSTIHAIGDRAVHEVLNVYEQVRADERAQGLQPSDRRHRIEHVQLIQPEDVPRLAQLDVIASMQPIHATADYLMADKYWGVRSRYAYNARLQIDHGARVAFGSDSPVEPFEPLKGIHAAVTRCRPDGSPSREGWYPEARLTVEEAVRGYTQGAAYAAGMESRLGKLAAGYLADLTALDRDIFEIDPHDLLKVRVVGTMTGGVWRYTDGIKPIAHE</sequence>
<dbReference type="Gene3D" id="3.20.20.140">
    <property type="entry name" value="Metal-dependent hydrolases"/>
    <property type="match status" value="1"/>
</dbReference>
<protein>
    <submittedName>
        <fullName evidence="2">Amidohydrolase</fullName>
    </submittedName>
</protein>
<dbReference type="AlphaFoldDB" id="A0A2M8P089"/>
<organism evidence="2 3">
    <name type="scientific">Candidatus Thermofonsia Clade 1 bacterium</name>
    <dbReference type="NCBI Taxonomy" id="2364210"/>
    <lineage>
        <taxon>Bacteria</taxon>
        <taxon>Bacillati</taxon>
        <taxon>Chloroflexota</taxon>
        <taxon>Candidatus Thermofontia</taxon>
        <taxon>Candidatus Thermofonsia Clade 1</taxon>
    </lineage>
</organism>
<evidence type="ECO:0000313" key="3">
    <source>
        <dbReference type="Proteomes" id="UP000228921"/>
    </source>
</evidence>
<feature type="domain" description="Amidohydrolase 3" evidence="1">
    <location>
        <begin position="53"/>
        <end position="529"/>
    </location>
</feature>
<reference evidence="2 3" key="1">
    <citation type="submission" date="2017-11" db="EMBL/GenBank/DDBJ databases">
        <title>Evolution of Phototrophy in the Chloroflexi Phylum Driven by Horizontal Gene Transfer.</title>
        <authorList>
            <person name="Ward L.M."/>
            <person name="Hemp J."/>
            <person name="Shih P.M."/>
            <person name="Mcglynn S.E."/>
            <person name="Fischer W."/>
        </authorList>
    </citation>
    <scope>NUCLEOTIDE SEQUENCE [LARGE SCALE GENOMIC DNA]</scope>
    <source>
        <strain evidence="2">CP2_2F</strain>
    </source>
</reference>
<name>A0A2M8P089_9CHLR</name>
<proteinExistence type="predicted"/>
<dbReference type="SUPFAM" id="SSF51556">
    <property type="entry name" value="Metallo-dependent hydrolases"/>
    <property type="match status" value="1"/>
</dbReference>
<dbReference type="InterPro" id="IPR032466">
    <property type="entry name" value="Metal_Hydrolase"/>
</dbReference>
<dbReference type="InterPro" id="IPR013108">
    <property type="entry name" value="Amidohydro_3"/>
</dbReference>
<dbReference type="InterPro" id="IPR033932">
    <property type="entry name" value="YtcJ-like"/>
</dbReference>
<evidence type="ECO:0000259" key="1">
    <source>
        <dbReference type="Pfam" id="PF07969"/>
    </source>
</evidence>
<accession>A0A2M8P089</accession>
<dbReference type="SUPFAM" id="SSF51338">
    <property type="entry name" value="Composite domain of metallo-dependent hydrolases"/>
    <property type="match status" value="1"/>
</dbReference>
<dbReference type="Gene3D" id="2.30.40.10">
    <property type="entry name" value="Urease, subunit C, domain 1"/>
    <property type="match status" value="1"/>
</dbReference>
<dbReference type="InterPro" id="IPR011059">
    <property type="entry name" value="Metal-dep_hydrolase_composite"/>
</dbReference>
<dbReference type="CDD" id="cd01300">
    <property type="entry name" value="YtcJ_like"/>
    <property type="match status" value="1"/>
</dbReference>
<dbReference type="Proteomes" id="UP000228921">
    <property type="component" value="Unassembled WGS sequence"/>
</dbReference>
<dbReference type="PANTHER" id="PTHR22642:SF2">
    <property type="entry name" value="PROTEIN LONG AFTER FAR-RED 3"/>
    <property type="match status" value="1"/>
</dbReference>
<dbReference type="GO" id="GO:0016810">
    <property type="term" value="F:hydrolase activity, acting on carbon-nitrogen (but not peptide) bonds"/>
    <property type="evidence" value="ECO:0007669"/>
    <property type="project" value="InterPro"/>
</dbReference>
<evidence type="ECO:0000313" key="2">
    <source>
        <dbReference type="EMBL" id="PJF30960.1"/>
    </source>
</evidence>
<keyword evidence="2" id="KW-0378">Hydrolase</keyword>
<gene>
    <name evidence="2" type="ORF">CUN51_05620</name>
</gene>
<comment type="caution">
    <text evidence="2">The sequence shown here is derived from an EMBL/GenBank/DDBJ whole genome shotgun (WGS) entry which is preliminary data.</text>
</comment>
<dbReference type="Gene3D" id="3.10.310.70">
    <property type="match status" value="1"/>
</dbReference>
<dbReference type="Pfam" id="PF07969">
    <property type="entry name" value="Amidohydro_3"/>
    <property type="match status" value="1"/>
</dbReference>
<dbReference type="EMBL" id="PGTK01000005">
    <property type="protein sequence ID" value="PJF30960.1"/>
    <property type="molecule type" value="Genomic_DNA"/>
</dbReference>
<dbReference type="PANTHER" id="PTHR22642">
    <property type="entry name" value="IMIDAZOLONEPROPIONASE"/>
    <property type="match status" value="1"/>
</dbReference>